<dbReference type="Gene3D" id="3.90.1150.10">
    <property type="entry name" value="Aspartate Aminotransferase, domain 1"/>
    <property type="match status" value="1"/>
</dbReference>
<dbReference type="STRING" id="1514904.SU32_14530"/>
<dbReference type="GO" id="GO:0008732">
    <property type="term" value="F:L-allo-threonine aldolase activity"/>
    <property type="evidence" value="ECO:0007669"/>
    <property type="project" value="RHEA"/>
</dbReference>
<protein>
    <recommendedName>
        <fullName evidence="5">L-threonine aldolase</fullName>
        <ecNumber evidence="5">4.1.2.48</ecNumber>
    </recommendedName>
</protein>
<dbReference type="AlphaFoldDB" id="A0A0M9GL38"/>
<evidence type="ECO:0000259" key="6">
    <source>
        <dbReference type="Pfam" id="PF01212"/>
    </source>
</evidence>
<comment type="subunit">
    <text evidence="3">Homotetramer.</text>
</comment>
<dbReference type="GO" id="GO:0006567">
    <property type="term" value="P:L-threonine catabolic process"/>
    <property type="evidence" value="ECO:0007669"/>
    <property type="project" value="UniProtKB-UniRule"/>
</dbReference>
<gene>
    <name evidence="7" type="ORF">SU32_14530</name>
</gene>
<comment type="similarity">
    <text evidence="2 5">Belongs to the threonine aldolase family.</text>
</comment>
<keyword evidence="4 5" id="KW-0663">Pyridoxal phosphate</keyword>
<dbReference type="EMBL" id="JXMU01000025">
    <property type="protein sequence ID" value="KPB00327.1"/>
    <property type="molecule type" value="Genomic_DNA"/>
</dbReference>
<dbReference type="Pfam" id="PF01212">
    <property type="entry name" value="Beta_elim_lyase"/>
    <property type="match status" value="1"/>
</dbReference>
<dbReference type="PANTHER" id="PTHR48097:SF5">
    <property type="entry name" value="LOW SPECIFICITY L-THREONINE ALDOLASE"/>
    <property type="match status" value="1"/>
</dbReference>
<comment type="cofactor">
    <cofactor evidence="1 5">
        <name>pyridoxal 5'-phosphate</name>
        <dbReference type="ChEBI" id="CHEBI:597326"/>
    </cofactor>
</comment>
<dbReference type="Gene3D" id="3.40.640.10">
    <property type="entry name" value="Type I PLP-dependent aspartate aminotransferase-like (Major domain)"/>
    <property type="match status" value="1"/>
</dbReference>
<evidence type="ECO:0000313" key="7">
    <source>
        <dbReference type="EMBL" id="KPB00327.1"/>
    </source>
</evidence>
<dbReference type="InterPro" id="IPR026273">
    <property type="entry name" value="Low_specificity_L-TA_bact"/>
</dbReference>
<evidence type="ECO:0000256" key="5">
    <source>
        <dbReference type="PIRNR" id="PIRNR038940"/>
    </source>
</evidence>
<dbReference type="InterPro" id="IPR015421">
    <property type="entry name" value="PyrdxlP-dep_Trfase_major"/>
</dbReference>
<dbReference type="SUPFAM" id="SSF53383">
    <property type="entry name" value="PLP-dependent transferases"/>
    <property type="match status" value="1"/>
</dbReference>
<dbReference type="RefSeq" id="WP_054000100.1">
    <property type="nucleotide sequence ID" value="NZ_JXMU01000025.1"/>
</dbReference>
<name>A0A0M9GL38_9HYPH</name>
<keyword evidence="8" id="KW-1185">Reference proteome</keyword>
<keyword evidence="5" id="KW-0456">Lyase</keyword>
<evidence type="ECO:0000256" key="4">
    <source>
        <dbReference type="ARBA" id="ARBA00022898"/>
    </source>
</evidence>
<comment type="caution">
    <text evidence="7">The sequence shown here is derived from an EMBL/GenBank/DDBJ whole genome shotgun (WGS) entry which is preliminary data.</text>
</comment>
<comment type="function">
    <text evidence="5">Catalyzes the cleavage of L-allo-threonine and L-threonine to glycine and acetaldehyde.</text>
</comment>
<evidence type="ECO:0000256" key="2">
    <source>
        <dbReference type="ARBA" id="ARBA00006966"/>
    </source>
</evidence>
<dbReference type="PANTHER" id="PTHR48097">
    <property type="entry name" value="L-THREONINE ALDOLASE-RELATED"/>
    <property type="match status" value="1"/>
</dbReference>
<accession>A0A0M9GL38</accession>
<dbReference type="InterPro" id="IPR015424">
    <property type="entry name" value="PyrdxlP-dep_Trfase"/>
</dbReference>
<evidence type="ECO:0000256" key="3">
    <source>
        <dbReference type="ARBA" id="ARBA00011881"/>
    </source>
</evidence>
<dbReference type="PIRSF" id="PIRSF038940">
    <property type="entry name" value="Low_specificity_LTA"/>
    <property type="match status" value="1"/>
</dbReference>
<proteinExistence type="inferred from homology"/>
<comment type="catalytic activity">
    <reaction evidence="5">
        <text>L-threonine = acetaldehyde + glycine</text>
        <dbReference type="Rhea" id="RHEA:19625"/>
        <dbReference type="ChEBI" id="CHEBI:15343"/>
        <dbReference type="ChEBI" id="CHEBI:57305"/>
        <dbReference type="ChEBI" id="CHEBI:57926"/>
        <dbReference type="EC" id="4.1.2.48"/>
    </reaction>
</comment>
<feature type="domain" description="Aromatic amino acid beta-eliminating lyase/threonine aldolase" evidence="6">
    <location>
        <begin position="3"/>
        <end position="293"/>
    </location>
</feature>
<organism evidence="7 8">
    <name type="scientific">Ahrensia marina</name>
    <dbReference type="NCBI Taxonomy" id="1514904"/>
    <lineage>
        <taxon>Bacteria</taxon>
        <taxon>Pseudomonadati</taxon>
        <taxon>Pseudomonadota</taxon>
        <taxon>Alphaproteobacteria</taxon>
        <taxon>Hyphomicrobiales</taxon>
        <taxon>Ahrensiaceae</taxon>
        <taxon>Ahrensia</taxon>
    </lineage>
</organism>
<dbReference type="InterPro" id="IPR001597">
    <property type="entry name" value="ArAA_b-elim_lyase/Thr_aldolase"/>
</dbReference>
<comment type="catalytic activity">
    <reaction evidence="5">
        <text>L-allo-threonine = acetaldehyde + glycine</text>
        <dbReference type="Rhea" id="RHEA:26209"/>
        <dbReference type="ChEBI" id="CHEBI:15343"/>
        <dbReference type="ChEBI" id="CHEBI:57305"/>
        <dbReference type="ChEBI" id="CHEBI:58585"/>
        <dbReference type="EC" id="4.1.2.48"/>
    </reaction>
</comment>
<dbReference type="Proteomes" id="UP000038011">
    <property type="component" value="Unassembled WGS sequence"/>
</dbReference>
<sequence>MFFTSDNWAGAHETIANALVKQADTFQPSYGISETDRAAHESINRLFEREVSTFFVATGTAANALALASVNRPGGIAFCHCEAHIFEDECGAPEFFTNGARLRPVDGPLGKIDPSQLAKALEQFPHGSLNSGQLMAVSITQATEVGALYTLEEIREISKIAKQYGLPLHMDGARFANAIAATGCTPAQMTWESGVDILSFGGTKNGCWCAEALIFMDPARADGVPFLHKRSAHLFSKSRFVAAQFDAYLKDNLWLELAGHANKMAKLLAQEISASTTMRLAWPCEANEVFAIMKKAHAEEAQKAGAHFYDWPAPRGMESLVADDEYLVRLVTSFATKPEQIAQFAELI</sequence>
<evidence type="ECO:0000256" key="1">
    <source>
        <dbReference type="ARBA" id="ARBA00001933"/>
    </source>
</evidence>
<dbReference type="PATRIC" id="fig|1514904.3.peg.2044"/>
<evidence type="ECO:0000313" key="8">
    <source>
        <dbReference type="Proteomes" id="UP000038011"/>
    </source>
</evidence>
<reference evidence="7 8" key="1">
    <citation type="submission" date="2015-01" db="EMBL/GenBank/DDBJ databases">
        <title>Ahrensia donghaiensis sp. nov., a novel dimethylsulphoniopropionate-cleavage bacterium isolated from seawater and emended descriptions of the genus Ahrensia and Ahrensia kielensis.</title>
        <authorList>
            <person name="Liu J."/>
        </authorList>
    </citation>
    <scope>NUCLEOTIDE SEQUENCE [LARGE SCALE GENOMIC DNA]</scope>
    <source>
        <strain evidence="7 8">LZD062</strain>
    </source>
</reference>
<dbReference type="InterPro" id="IPR015422">
    <property type="entry name" value="PyrdxlP-dep_Trfase_small"/>
</dbReference>
<dbReference type="EC" id="4.1.2.48" evidence="5"/>
<dbReference type="OrthoDB" id="9774495at2"/>